<sequence>MGTCSICHRISAGGDHLDCQEKMRLMLEDENSKEGLPERLGSDPSDLAVEMRAFLDHLAREKGKDS</sequence>
<evidence type="ECO:0000313" key="2">
    <source>
        <dbReference type="Proteomes" id="UP000000758"/>
    </source>
</evidence>
<dbReference type="EMBL" id="DP000238">
    <property type="protein sequence ID" value="ABK78468.1"/>
    <property type="molecule type" value="Genomic_DNA"/>
</dbReference>
<dbReference type="AlphaFoldDB" id="A0RYQ1"/>
<dbReference type="EnsemblBacteria" id="ABK78468">
    <property type="protein sequence ID" value="ABK78468"/>
    <property type="gene ID" value="CENSYa_1858"/>
</dbReference>
<proteinExistence type="predicted"/>
<keyword evidence="2" id="KW-1185">Reference proteome</keyword>
<gene>
    <name evidence="1" type="ordered locus">CENSYa_1858</name>
</gene>
<dbReference type="Proteomes" id="UP000000758">
    <property type="component" value="Chromosome"/>
</dbReference>
<accession>A0RYQ1</accession>
<organism evidence="1 2">
    <name type="scientific">Cenarchaeum symbiosum (strain A)</name>
    <dbReference type="NCBI Taxonomy" id="414004"/>
    <lineage>
        <taxon>Archaea</taxon>
        <taxon>Nitrososphaerota</taxon>
        <taxon>Candidatus Cenarchaeales</taxon>
        <taxon>Candidatus Cenarchaeaceae</taxon>
        <taxon>Candidatus Cenarchaeum</taxon>
    </lineage>
</organism>
<protein>
    <submittedName>
        <fullName evidence="1">Uncharacterized protein</fullName>
    </submittedName>
</protein>
<dbReference type="HOGENOM" id="CLU_2645689_0_0_2"/>
<evidence type="ECO:0000313" key="1">
    <source>
        <dbReference type="EMBL" id="ABK78468.1"/>
    </source>
</evidence>
<dbReference type="KEGG" id="csy:CENSYa_1858"/>
<reference evidence="1 2" key="1">
    <citation type="journal article" date="2006" name="Proc. Natl. Acad. Sci. U.S.A.">
        <title>Genomic analysis of the uncultivated marine crenarchaeote Cenarchaeum symbiosum.</title>
        <authorList>
            <person name="Hallam S.J."/>
            <person name="Konstantinidis K.T."/>
            <person name="Putnam N."/>
            <person name="Schleper C."/>
            <person name="Watanabe Y."/>
            <person name="Sugahara J."/>
            <person name="Preston C."/>
            <person name="de la Torre J."/>
            <person name="Richardson P.M."/>
            <person name="DeLong E.F."/>
        </authorList>
    </citation>
    <scope>NUCLEOTIDE SEQUENCE [LARGE SCALE GENOMIC DNA]</scope>
    <source>
        <strain evidence="2">A</strain>
    </source>
</reference>
<dbReference type="STRING" id="414004.CENSYa_1858"/>
<name>A0RYQ1_CENSY</name>